<sequence>MWSLASSLFAPFWFVFPEIILYGTRKSTGAFAVLLALDIYIVMTRRKQANGSSTKANVAVLAVGALMFMMATLHICASLYNSYFYNLLNSVELIYASVQNQLSQSTRECLDQNQSSLPLSVHVIVTTEFKITASQEVQMVAFVVQLWLGDGFMFLDLKGVRPRLHSDELYYPIVMNAIVPIIGIAFSLIVIRMGLGVTTEMHLQTSGAGRTIPRSAGHSWTGTNSIMLFAPGPSTNTEDPESKTTF</sequence>
<feature type="transmembrane region" description="Helical" evidence="1">
    <location>
        <begin position="169"/>
        <end position="191"/>
    </location>
</feature>
<accession>A0A5M3M7F7</accession>
<keyword evidence="3" id="KW-1185">Reference proteome</keyword>
<evidence type="ECO:0000256" key="1">
    <source>
        <dbReference type="SAM" id="Phobius"/>
    </source>
</evidence>
<keyword evidence="1" id="KW-0812">Transmembrane</keyword>
<dbReference type="EMBL" id="JH711590">
    <property type="protein sequence ID" value="EIW74983.1"/>
    <property type="molecule type" value="Genomic_DNA"/>
</dbReference>
<feature type="transmembrane region" description="Helical" evidence="1">
    <location>
        <begin position="56"/>
        <end position="80"/>
    </location>
</feature>
<keyword evidence="1" id="KW-1133">Transmembrane helix</keyword>
<evidence type="ECO:0000313" key="3">
    <source>
        <dbReference type="Proteomes" id="UP000053558"/>
    </source>
</evidence>
<evidence type="ECO:0000313" key="2">
    <source>
        <dbReference type="EMBL" id="EIW74983.1"/>
    </source>
</evidence>
<dbReference type="RefSeq" id="XP_007775031.1">
    <property type="nucleotide sequence ID" value="XM_007776841.1"/>
</dbReference>
<proteinExistence type="predicted"/>
<comment type="caution">
    <text evidence="2">The sequence shown here is derived from an EMBL/GenBank/DDBJ whole genome shotgun (WGS) entry which is preliminary data.</text>
</comment>
<dbReference type="GeneID" id="19209658"/>
<keyword evidence="1" id="KW-0472">Membrane</keyword>
<protein>
    <submittedName>
        <fullName evidence="2">Uncharacterized protein</fullName>
    </submittedName>
</protein>
<dbReference type="Proteomes" id="UP000053558">
    <property type="component" value="Unassembled WGS sequence"/>
</dbReference>
<dbReference type="KEGG" id="cput:CONPUDRAFT_77765"/>
<organism evidence="2 3">
    <name type="scientific">Coniophora puteana (strain RWD-64-598)</name>
    <name type="common">Brown rot fungus</name>
    <dbReference type="NCBI Taxonomy" id="741705"/>
    <lineage>
        <taxon>Eukaryota</taxon>
        <taxon>Fungi</taxon>
        <taxon>Dikarya</taxon>
        <taxon>Basidiomycota</taxon>
        <taxon>Agaricomycotina</taxon>
        <taxon>Agaricomycetes</taxon>
        <taxon>Agaricomycetidae</taxon>
        <taxon>Boletales</taxon>
        <taxon>Coniophorineae</taxon>
        <taxon>Coniophoraceae</taxon>
        <taxon>Coniophora</taxon>
    </lineage>
</organism>
<gene>
    <name evidence="2" type="ORF">CONPUDRAFT_77765</name>
</gene>
<name>A0A5M3M7F7_CONPW</name>
<reference evidence="3" key="1">
    <citation type="journal article" date="2012" name="Science">
        <title>The Paleozoic origin of enzymatic lignin decomposition reconstructed from 31 fungal genomes.</title>
        <authorList>
            <person name="Floudas D."/>
            <person name="Binder M."/>
            <person name="Riley R."/>
            <person name="Barry K."/>
            <person name="Blanchette R.A."/>
            <person name="Henrissat B."/>
            <person name="Martinez A.T."/>
            <person name="Otillar R."/>
            <person name="Spatafora J.W."/>
            <person name="Yadav J.S."/>
            <person name="Aerts A."/>
            <person name="Benoit I."/>
            <person name="Boyd A."/>
            <person name="Carlson A."/>
            <person name="Copeland A."/>
            <person name="Coutinho P.M."/>
            <person name="de Vries R.P."/>
            <person name="Ferreira P."/>
            <person name="Findley K."/>
            <person name="Foster B."/>
            <person name="Gaskell J."/>
            <person name="Glotzer D."/>
            <person name="Gorecki P."/>
            <person name="Heitman J."/>
            <person name="Hesse C."/>
            <person name="Hori C."/>
            <person name="Igarashi K."/>
            <person name="Jurgens J.A."/>
            <person name="Kallen N."/>
            <person name="Kersten P."/>
            <person name="Kohler A."/>
            <person name="Kuees U."/>
            <person name="Kumar T.K.A."/>
            <person name="Kuo A."/>
            <person name="LaButti K."/>
            <person name="Larrondo L.F."/>
            <person name="Lindquist E."/>
            <person name="Ling A."/>
            <person name="Lombard V."/>
            <person name="Lucas S."/>
            <person name="Lundell T."/>
            <person name="Martin R."/>
            <person name="McLaughlin D.J."/>
            <person name="Morgenstern I."/>
            <person name="Morin E."/>
            <person name="Murat C."/>
            <person name="Nagy L.G."/>
            <person name="Nolan M."/>
            <person name="Ohm R.A."/>
            <person name="Patyshakuliyeva A."/>
            <person name="Rokas A."/>
            <person name="Ruiz-Duenas F.J."/>
            <person name="Sabat G."/>
            <person name="Salamov A."/>
            <person name="Samejima M."/>
            <person name="Schmutz J."/>
            <person name="Slot J.C."/>
            <person name="St John F."/>
            <person name="Stenlid J."/>
            <person name="Sun H."/>
            <person name="Sun S."/>
            <person name="Syed K."/>
            <person name="Tsang A."/>
            <person name="Wiebenga A."/>
            <person name="Young D."/>
            <person name="Pisabarro A."/>
            <person name="Eastwood D.C."/>
            <person name="Martin F."/>
            <person name="Cullen D."/>
            <person name="Grigoriev I.V."/>
            <person name="Hibbett D.S."/>
        </authorList>
    </citation>
    <scope>NUCLEOTIDE SEQUENCE [LARGE SCALE GENOMIC DNA]</scope>
    <source>
        <strain evidence="3">RWD-64-598 SS2</strain>
    </source>
</reference>
<dbReference type="AlphaFoldDB" id="A0A5M3M7F7"/>